<accession>A0A8H4AVQ4</accession>
<evidence type="ECO:0000256" key="5">
    <source>
        <dbReference type="ARBA" id="ARBA00022640"/>
    </source>
</evidence>
<organism evidence="18 19">
    <name type="scientific">Gigaspora margarita</name>
    <dbReference type="NCBI Taxonomy" id="4874"/>
    <lineage>
        <taxon>Eukaryota</taxon>
        <taxon>Fungi</taxon>
        <taxon>Fungi incertae sedis</taxon>
        <taxon>Mucoromycota</taxon>
        <taxon>Glomeromycotina</taxon>
        <taxon>Glomeromycetes</taxon>
        <taxon>Diversisporales</taxon>
        <taxon>Gigasporaceae</taxon>
        <taxon>Gigaspora</taxon>
    </lineage>
</organism>
<dbReference type="InterPro" id="IPR006703">
    <property type="entry name" value="G_AIG1"/>
</dbReference>
<evidence type="ECO:0000313" key="18">
    <source>
        <dbReference type="EMBL" id="KAF0537655.1"/>
    </source>
</evidence>
<dbReference type="PANTHER" id="PTHR10903">
    <property type="entry name" value="GTPASE, IMAP FAMILY MEMBER-RELATED"/>
    <property type="match status" value="1"/>
</dbReference>
<comment type="caution">
    <text evidence="18">The sequence shown here is derived from an EMBL/GenBank/DDBJ whole genome shotgun (WGS) entry which is preliminary data.</text>
</comment>
<dbReference type="AlphaFoldDB" id="A0A8H4AVQ4"/>
<dbReference type="InterPro" id="IPR027417">
    <property type="entry name" value="P-loop_NTPase"/>
</dbReference>
<dbReference type="GO" id="GO:0015031">
    <property type="term" value="P:protein transport"/>
    <property type="evidence" value="ECO:0007669"/>
    <property type="project" value="UniProtKB-KW"/>
</dbReference>
<keyword evidence="9 18" id="KW-0378">Hydrolase</keyword>
<keyword evidence="10" id="KW-1002">Plastid outer membrane</keyword>
<dbReference type="SUPFAM" id="SSF52540">
    <property type="entry name" value="P-loop containing nucleoside triphosphate hydrolases"/>
    <property type="match status" value="1"/>
</dbReference>
<feature type="domain" description="AIG1-type G" evidence="17">
    <location>
        <begin position="26"/>
        <end position="225"/>
    </location>
</feature>
<comment type="subcellular location">
    <subcellularLocation>
        <location evidence="2">Membrane</location>
        <topology evidence="2">Single-pass membrane protein</topology>
    </subcellularLocation>
    <subcellularLocation>
        <location evidence="16">Plastid</location>
        <location evidence="16">Chloroplast outer membrane</location>
    </subcellularLocation>
</comment>
<dbReference type="OrthoDB" id="8954335at2759"/>
<protein>
    <submittedName>
        <fullName evidence="18">P-loop containing nucleoside triphosphate hydrolase protein</fullName>
    </submittedName>
</protein>
<reference evidence="18 19" key="1">
    <citation type="journal article" date="2019" name="Environ. Microbiol.">
        <title>At the nexus of three kingdoms: the genome of the mycorrhizal fungus Gigaspora margarita provides insights into plant, endobacterial and fungal interactions.</title>
        <authorList>
            <person name="Venice F."/>
            <person name="Ghignone S."/>
            <person name="Salvioli di Fossalunga A."/>
            <person name="Amselem J."/>
            <person name="Novero M."/>
            <person name="Xianan X."/>
            <person name="Sedzielewska Toro K."/>
            <person name="Morin E."/>
            <person name="Lipzen A."/>
            <person name="Grigoriev I.V."/>
            <person name="Henrissat B."/>
            <person name="Martin F.M."/>
            <person name="Bonfante P."/>
        </authorList>
    </citation>
    <scope>NUCLEOTIDE SEQUENCE [LARGE SCALE GENOMIC DNA]</scope>
    <source>
        <strain evidence="18 19">BEG34</strain>
    </source>
</reference>
<name>A0A8H4AVQ4_GIGMA</name>
<keyword evidence="13" id="KW-1133">Transmembrane helix</keyword>
<evidence type="ECO:0000256" key="2">
    <source>
        <dbReference type="ARBA" id="ARBA00004167"/>
    </source>
</evidence>
<dbReference type="Gene3D" id="3.40.50.300">
    <property type="entry name" value="P-loop containing nucleotide triphosphate hydrolases"/>
    <property type="match status" value="1"/>
</dbReference>
<evidence type="ECO:0000256" key="1">
    <source>
        <dbReference type="ARBA" id="ARBA00001946"/>
    </source>
</evidence>
<evidence type="ECO:0000256" key="10">
    <source>
        <dbReference type="ARBA" id="ARBA00022805"/>
    </source>
</evidence>
<evidence type="ECO:0000256" key="15">
    <source>
        <dbReference type="ARBA" id="ARBA00023136"/>
    </source>
</evidence>
<dbReference type="GO" id="GO:0005525">
    <property type="term" value="F:GTP binding"/>
    <property type="evidence" value="ECO:0007669"/>
    <property type="project" value="UniProtKB-KW"/>
</dbReference>
<keyword evidence="3" id="KW-0813">Transport</keyword>
<evidence type="ECO:0000256" key="7">
    <source>
        <dbReference type="ARBA" id="ARBA00022723"/>
    </source>
</evidence>
<dbReference type="InterPro" id="IPR045058">
    <property type="entry name" value="GIMA/IAN/Toc"/>
</dbReference>
<keyword evidence="8" id="KW-0547">Nucleotide-binding</keyword>
<evidence type="ECO:0000259" key="17">
    <source>
        <dbReference type="PROSITE" id="PS51720"/>
    </source>
</evidence>
<keyword evidence="6" id="KW-0812">Transmembrane</keyword>
<keyword evidence="12" id="KW-0653">Protein transport</keyword>
<evidence type="ECO:0000256" key="9">
    <source>
        <dbReference type="ARBA" id="ARBA00022801"/>
    </source>
</evidence>
<dbReference type="GO" id="GO:0016787">
    <property type="term" value="F:hydrolase activity"/>
    <property type="evidence" value="ECO:0007669"/>
    <property type="project" value="UniProtKB-KW"/>
</dbReference>
<evidence type="ECO:0000256" key="3">
    <source>
        <dbReference type="ARBA" id="ARBA00022448"/>
    </source>
</evidence>
<dbReference type="GO" id="GO:0046872">
    <property type="term" value="F:metal ion binding"/>
    <property type="evidence" value="ECO:0007669"/>
    <property type="project" value="UniProtKB-KW"/>
</dbReference>
<dbReference type="PANTHER" id="PTHR10903:SF135">
    <property type="entry name" value="TRANSLOCASE OF CHLOROPLAST 120, CHLOROPLASTIC-RELATED"/>
    <property type="match status" value="1"/>
</dbReference>
<keyword evidence="5" id="KW-0934">Plastid</keyword>
<gene>
    <name evidence="18" type="ORF">F8M41_008320</name>
</gene>
<sequence length="270" mass="31148">MEEEEIIEPEENTTDEARVNVDPKEIRNTAILIVGCTGAGKSTLGNWLLDENLFKTDFRMDSVTQVCQTISIRIDGRDFVLMDTPGIFDEVGNNEKHLPRIEQLVNLCTYGIQAIILVIDIKDYHNFERTVRIIKKFFGNGVTNHMIVAFSNVSKDQNETNRIESRLNSSMKEFLKTVQNRWIISPNPDVFKSDDEVVKRCMASIKDMILKFGNAYHLYNFNEARYVVIYIFHVQVGNSNIYIQYNYVAHKSTGFHRSFLLLSFLVSVML</sequence>
<evidence type="ECO:0000256" key="8">
    <source>
        <dbReference type="ARBA" id="ARBA00022741"/>
    </source>
</evidence>
<evidence type="ECO:0000256" key="12">
    <source>
        <dbReference type="ARBA" id="ARBA00022927"/>
    </source>
</evidence>
<evidence type="ECO:0000256" key="4">
    <source>
        <dbReference type="ARBA" id="ARBA00022528"/>
    </source>
</evidence>
<keyword evidence="4" id="KW-0150">Chloroplast</keyword>
<evidence type="ECO:0000256" key="16">
    <source>
        <dbReference type="ARBA" id="ARBA00024013"/>
    </source>
</evidence>
<dbReference type="Proteomes" id="UP000439903">
    <property type="component" value="Unassembled WGS sequence"/>
</dbReference>
<dbReference type="Pfam" id="PF04548">
    <property type="entry name" value="AIG1"/>
    <property type="match status" value="1"/>
</dbReference>
<dbReference type="PROSITE" id="PS51720">
    <property type="entry name" value="G_AIG1"/>
    <property type="match status" value="1"/>
</dbReference>
<keyword evidence="11" id="KW-0460">Magnesium</keyword>
<keyword evidence="19" id="KW-1185">Reference proteome</keyword>
<proteinExistence type="predicted"/>
<comment type="cofactor">
    <cofactor evidence="1">
        <name>Mg(2+)</name>
        <dbReference type="ChEBI" id="CHEBI:18420"/>
    </cofactor>
</comment>
<evidence type="ECO:0000313" key="19">
    <source>
        <dbReference type="Proteomes" id="UP000439903"/>
    </source>
</evidence>
<keyword evidence="14" id="KW-0342">GTP-binding</keyword>
<keyword evidence="15" id="KW-0472">Membrane</keyword>
<evidence type="ECO:0000256" key="11">
    <source>
        <dbReference type="ARBA" id="ARBA00022842"/>
    </source>
</evidence>
<keyword evidence="7" id="KW-0479">Metal-binding</keyword>
<evidence type="ECO:0000256" key="14">
    <source>
        <dbReference type="ARBA" id="ARBA00023134"/>
    </source>
</evidence>
<dbReference type="EMBL" id="WTPW01000188">
    <property type="protein sequence ID" value="KAF0537655.1"/>
    <property type="molecule type" value="Genomic_DNA"/>
</dbReference>
<evidence type="ECO:0000256" key="6">
    <source>
        <dbReference type="ARBA" id="ARBA00022692"/>
    </source>
</evidence>
<evidence type="ECO:0000256" key="13">
    <source>
        <dbReference type="ARBA" id="ARBA00022989"/>
    </source>
</evidence>
<dbReference type="GO" id="GO:0016020">
    <property type="term" value="C:membrane"/>
    <property type="evidence" value="ECO:0007669"/>
    <property type="project" value="UniProtKB-SubCell"/>
</dbReference>